<keyword evidence="2" id="KW-1185">Reference proteome</keyword>
<evidence type="ECO:0000313" key="1">
    <source>
        <dbReference type="EMBL" id="KAF8471387.1"/>
    </source>
</evidence>
<dbReference type="EMBL" id="WHVB01000023">
    <property type="protein sequence ID" value="KAF8471387.1"/>
    <property type="molecule type" value="Genomic_DNA"/>
</dbReference>
<reference evidence="1" key="1">
    <citation type="submission" date="2019-10" db="EMBL/GenBank/DDBJ databases">
        <authorList>
            <consortium name="DOE Joint Genome Institute"/>
            <person name="Kuo A."/>
            <person name="Miyauchi S."/>
            <person name="Kiss E."/>
            <person name="Drula E."/>
            <person name="Kohler A."/>
            <person name="Sanchez-Garcia M."/>
            <person name="Andreopoulos B."/>
            <person name="Barry K.W."/>
            <person name="Bonito G."/>
            <person name="Buee M."/>
            <person name="Carver A."/>
            <person name="Chen C."/>
            <person name="Cichocki N."/>
            <person name="Clum A."/>
            <person name="Culley D."/>
            <person name="Crous P.W."/>
            <person name="Fauchery L."/>
            <person name="Girlanda M."/>
            <person name="Hayes R."/>
            <person name="Keri Z."/>
            <person name="LaButti K."/>
            <person name="Lipzen A."/>
            <person name="Lombard V."/>
            <person name="Magnuson J."/>
            <person name="Maillard F."/>
            <person name="Morin E."/>
            <person name="Murat C."/>
            <person name="Nolan M."/>
            <person name="Ohm R."/>
            <person name="Pangilinan J."/>
            <person name="Pereira M."/>
            <person name="Perotto S."/>
            <person name="Peter M."/>
            <person name="Riley R."/>
            <person name="Sitrit Y."/>
            <person name="Stielow B."/>
            <person name="Szollosi G."/>
            <person name="Zifcakova L."/>
            <person name="Stursova M."/>
            <person name="Spatafora J.W."/>
            <person name="Tedersoo L."/>
            <person name="Vaario L.-M."/>
            <person name="Yamada A."/>
            <person name="Yan M."/>
            <person name="Wang P."/>
            <person name="Xu J."/>
            <person name="Bruns T."/>
            <person name="Baldrian P."/>
            <person name="Vilgalys R."/>
            <person name="Henrissat B."/>
            <person name="Grigoriev I.V."/>
            <person name="Hibbett D."/>
            <person name="Nagy L.G."/>
            <person name="Martin F.M."/>
        </authorList>
    </citation>
    <scope>NUCLEOTIDE SEQUENCE</scope>
    <source>
        <strain evidence="1">Prilba</strain>
    </source>
</reference>
<proteinExistence type="predicted"/>
<accession>A0A9P5JY98</accession>
<dbReference type="Proteomes" id="UP000759537">
    <property type="component" value="Unassembled WGS sequence"/>
</dbReference>
<comment type="caution">
    <text evidence="1">The sequence shown here is derived from an EMBL/GenBank/DDBJ whole genome shotgun (WGS) entry which is preliminary data.</text>
</comment>
<dbReference type="AlphaFoldDB" id="A0A9P5JY98"/>
<sequence length="157" mass="17968">MNSVQCGMKMPSVHVTGDHIAFLPWCSVKFATFTSPYIKTAMLPRHYSLLPPTASTLFYLSHRRIRCVTSPVIARIRSLIFLFRFSPHLLIHSILTALPMPVAPFYEKQRSSQDPPFHLIRRHLAKSETALGLLQSLHSLYQFTPVDVPQMHHHQAL</sequence>
<evidence type="ECO:0000313" key="2">
    <source>
        <dbReference type="Proteomes" id="UP000759537"/>
    </source>
</evidence>
<name>A0A9P5JY98_9AGAM</name>
<protein>
    <submittedName>
        <fullName evidence="1">Uncharacterized protein</fullName>
    </submittedName>
</protein>
<organism evidence="1 2">
    <name type="scientific">Russula ochroleuca</name>
    <dbReference type="NCBI Taxonomy" id="152965"/>
    <lineage>
        <taxon>Eukaryota</taxon>
        <taxon>Fungi</taxon>
        <taxon>Dikarya</taxon>
        <taxon>Basidiomycota</taxon>
        <taxon>Agaricomycotina</taxon>
        <taxon>Agaricomycetes</taxon>
        <taxon>Russulales</taxon>
        <taxon>Russulaceae</taxon>
        <taxon>Russula</taxon>
    </lineage>
</organism>
<gene>
    <name evidence="1" type="ORF">DFH94DRAFT_769242</name>
</gene>
<reference evidence="1" key="2">
    <citation type="journal article" date="2020" name="Nat. Commun.">
        <title>Large-scale genome sequencing of mycorrhizal fungi provides insights into the early evolution of symbiotic traits.</title>
        <authorList>
            <person name="Miyauchi S."/>
            <person name="Kiss E."/>
            <person name="Kuo A."/>
            <person name="Drula E."/>
            <person name="Kohler A."/>
            <person name="Sanchez-Garcia M."/>
            <person name="Morin E."/>
            <person name="Andreopoulos B."/>
            <person name="Barry K.W."/>
            <person name="Bonito G."/>
            <person name="Buee M."/>
            <person name="Carver A."/>
            <person name="Chen C."/>
            <person name="Cichocki N."/>
            <person name="Clum A."/>
            <person name="Culley D."/>
            <person name="Crous P.W."/>
            <person name="Fauchery L."/>
            <person name="Girlanda M."/>
            <person name="Hayes R.D."/>
            <person name="Keri Z."/>
            <person name="LaButti K."/>
            <person name="Lipzen A."/>
            <person name="Lombard V."/>
            <person name="Magnuson J."/>
            <person name="Maillard F."/>
            <person name="Murat C."/>
            <person name="Nolan M."/>
            <person name="Ohm R.A."/>
            <person name="Pangilinan J."/>
            <person name="Pereira M.F."/>
            <person name="Perotto S."/>
            <person name="Peter M."/>
            <person name="Pfister S."/>
            <person name="Riley R."/>
            <person name="Sitrit Y."/>
            <person name="Stielow J.B."/>
            <person name="Szollosi G."/>
            <person name="Zifcakova L."/>
            <person name="Stursova M."/>
            <person name="Spatafora J.W."/>
            <person name="Tedersoo L."/>
            <person name="Vaario L.M."/>
            <person name="Yamada A."/>
            <person name="Yan M."/>
            <person name="Wang P."/>
            <person name="Xu J."/>
            <person name="Bruns T."/>
            <person name="Baldrian P."/>
            <person name="Vilgalys R."/>
            <person name="Dunand C."/>
            <person name="Henrissat B."/>
            <person name="Grigoriev I.V."/>
            <person name="Hibbett D."/>
            <person name="Nagy L.G."/>
            <person name="Martin F.M."/>
        </authorList>
    </citation>
    <scope>NUCLEOTIDE SEQUENCE</scope>
    <source>
        <strain evidence="1">Prilba</strain>
    </source>
</reference>